<accession>A0A6A5KG97</accession>
<dbReference type="OrthoDB" id="2135762at2759"/>
<evidence type="ECO:0000313" key="1">
    <source>
        <dbReference type="EMBL" id="KAF1835049.1"/>
    </source>
</evidence>
<sequence>MATQHHRKIDLQSPTDLTHLTTQLRTAALQKLNLHLPPLTTPQTDPDDLRLQVEHLVHTFVAQIEHGMRQNVSINGVDVVSHAEEADVDRDVEVEVDGEEFEPYDEKLRSKLSAMVARRDALVAGISCHRRDTPGVAARVFRERWEAENGVLFSAAGGEPELESESAVDAVLVRGQEVGLNWERAVAGLLRLDKGLPETRARLERAGGVVGYLDGRGE</sequence>
<dbReference type="Proteomes" id="UP000800040">
    <property type="component" value="Unassembled WGS sequence"/>
</dbReference>
<protein>
    <recommendedName>
        <fullName evidence="3">Mis14-domain-containing protein</fullName>
    </recommendedName>
</protein>
<dbReference type="EMBL" id="ML975293">
    <property type="protein sequence ID" value="KAF1835049.1"/>
    <property type="molecule type" value="Genomic_DNA"/>
</dbReference>
<dbReference type="GO" id="GO:0000070">
    <property type="term" value="P:mitotic sister chromatid segregation"/>
    <property type="evidence" value="ECO:0007669"/>
    <property type="project" value="InterPro"/>
</dbReference>
<dbReference type="GO" id="GO:0000444">
    <property type="term" value="C:MIS12/MIND type complex"/>
    <property type="evidence" value="ECO:0007669"/>
    <property type="project" value="TreeGrafter"/>
</dbReference>
<keyword evidence="2" id="KW-1185">Reference proteome</keyword>
<name>A0A6A5KG97_9PLEO</name>
<evidence type="ECO:0000313" key="2">
    <source>
        <dbReference type="Proteomes" id="UP000800040"/>
    </source>
</evidence>
<dbReference type="PANTHER" id="PTHR31749">
    <property type="entry name" value="KINETOCHORE-ASSOCIATED PROTEIN NSL1 HOMOLOG"/>
    <property type="match status" value="1"/>
</dbReference>
<organism evidence="1 2">
    <name type="scientific">Decorospora gaudefroyi</name>
    <dbReference type="NCBI Taxonomy" id="184978"/>
    <lineage>
        <taxon>Eukaryota</taxon>
        <taxon>Fungi</taxon>
        <taxon>Dikarya</taxon>
        <taxon>Ascomycota</taxon>
        <taxon>Pezizomycotina</taxon>
        <taxon>Dothideomycetes</taxon>
        <taxon>Pleosporomycetidae</taxon>
        <taxon>Pleosporales</taxon>
        <taxon>Pleosporineae</taxon>
        <taxon>Pleosporaceae</taxon>
        <taxon>Decorospora</taxon>
    </lineage>
</organism>
<proteinExistence type="predicted"/>
<dbReference type="AlphaFoldDB" id="A0A6A5KG97"/>
<dbReference type="InterPro" id="IPR013950">
    <property type="entry name" value="Mis14/Nsl1"/>
</dbReference>
<dbReference type="PANTHER" id="PTHR31749:SF3">
    <property type="entry name" value="KINETOCHORE-ASSOCIATED PROTEIN NSL1 HOMOLOG"/>
    <property type="match status" value="1"/>
</dbReference>
<evidence type="ECO:0008006" key="3">
    <source>
        <dbReference type="Google" id="ProtNLM"/>
    </source>
</evidence>
<reference evidence="1" key="1">
    <citation type="submission" date="2020-01" db="EMBL/GenBank/DDBJ databases">
        <authorList>
            <consortium name="DOE Joint Genome Institute"/>
            <person name="Haridas S."/>
            <person name="Albert R."/>
            <person name="Binder M."/>
            <person name="Bloem J."/>
            <person name="Labutti K."/>
            <person name="Salamov A."/>
            <person name="Andreopoulos B."/>
            <person name="Baker S.E."/>
            <person name="Barry K."/>
            <person name="Bills G."/>
            <person name="Bluhm B.H."/>
            <person name="Cannon C."/>
            <person name="Castanera R."/>
            <person name="Culley D.E."/>
            <person name="Daum C."/>
            <person name="Ezra D."/>
            <person name="Gonzalez J.B."/>
            <person name="Henrissat B."/>
            <person name="Kuo A."/>
            <person name="Liang C."/>
            <person name="Lipzen A."/>
            <person name="Lutzoni F."/>
            <person name="Magnuson J."/>
            <person name="Mondo S."/>
            <person name="Nolan M."/>
            <person name="Ohm R."/>
            <person name="Pangilinan J."/>
            <person name="Park H.-J."/>
            <person name="Ramirez L."/>
            <person name="Alfaro M."/>
            <person name="Sun H."/>
            <person name="Tritt A."/>
            <person name="Yoshinaga Y."/>
            <person name="Zwiers L.-H."/>
            <person name="Turgeon B.G."/>
            <person name="Goodwin S.B."/>
            <person name="Spatafora J.W."/>
            <person name="Crous P.W."/>
            <person name="Grigoriev I.V."/>
        </authorList>
    </citation>
    <scope>NUCLEOTIDE SEQUENCE</scope>
    <source>
        <strain evidence="1">P77</strain>
    </source>
</reference>
<gene>
    <name evidence="1" type="ORF">BDW02DRAFT_549149</name>
</gene>